<evidence type="ECO:0000259" key="2">
    <source>
        <dbReference type="Pfam" id="PF01261"/>
    </source>
</evidence>
<dbReference type="STRING" id="929713.NIASO_18555"/>
<dbReference type="InterPro" id="IPR013022">
    <property type="entry name" value="Xyl_isomerase-like_TIM-brl"/>
</dbReference>
<dbReference type="eggNOG" id="COG1082">
    <property type="taxonomic scope" value="Bacteria"/>
</dbReference>
<evidence type="ECO:0000256" key="1">
    <source>
        <dbReference type="SAM" id="SignalP"/>
    </source>
</evidence>
<feature type="signal peptide" evidence="1">
    <location>
        <begin position="1"/>
        <end position="19"/>
    </location>
</feature>
<dbReference type="KEGG" id="nso:NIASO_18555"/>
<dbReference type="EMBL" id="CP007035">
    <property type="protein sequence ID" value="AHF16633.1"/>
    <property type="molecule type" value="Genomic_DNA"/>
</dbReference>
<feature type="chain" id="PRO_5004788323" evidence="1">
    <location>
        <begin position="20"/>
        <end position="316"/>
    </location>
</feature>
<proteinExistence type="predicted"/>
<organism evidence="3 4">
    <name type="scientific">Niabella soli DSM 19437</name>
    <dbReference type="NCBI Taxonomy" id="929713"/>
    <lineage>
        <taxon>Bacteria</taxon>
        <taxon>Pseudomonadati</taxon>
        <taxon>Bacteroidota</taxon>
        <taxon>Chitinophagia</taxon>
        <taxon>Chitinophagales</taxon>
        <taxon>Chitinophagaceae</taxon>
        <taxon>Niabella</taxon>
    </lineage>
</organism>
<feature type="domain" description="Xylose isomerase-like TIM barrel" evidence="2">
    <location>
        <begin position="62"/>
        <end position="277"/>
    </location>
</feature>
<dbReference type="Proteomes" id="UP000003586">
    <property type="component" value="Chromosome"/>
</dbReference>
<dbReference type="HOGENOM" id="CLU_050006_6_0_10"/>
<dbReference type="Gene3D" id="3.20.20.150">
    <property type="entry name" value="Divalent-metal-dependent TIM barrel enzymes"/>
    <property type="match status" value="1"/>
</dbReference>
<dbReference type="InterPro" id="IPR050312">
    <property type="entry name" value="IolE/XylAMocC-like"/>
</dbReference>
<evidence type="ECO:0000313" key="3">
    <source>
        <dbReference type="EMBL" id="AHF16633.1"/>
    </source>
</evidence>
<keyword evidence="1" id="KW-0732">Signal</keyword>
<keyword evidence="3" id="KW-0413">Isomerase</keyword>
<dbReference type="RefSeq" id="WP_008588035.1">
    <property type="nucleotide sequence ID" value="NZ_CP007035.1"/>
</dbReference>
<dbReference type="Pfam" id="PF01261">
    <property type="entry name" value="AP_endonuc_2"/>
    <property type="match status" value="1"/>
</dbReference>
<dbReference type="AlphaFoldDB" id="W0F491"/>
<keyword evidence="4" id="KW-1185">Reference proteome</keyword>
<name>W0F491_9BACT</name>
<protein>
    <submittedName>
        <fullName evidence="3">Xylose isomerase</fullName>
    </submittedName>
</protein>
<sequence>MKGNLLCCLLSLLVYNLPAQPVQHRPGKSHLKTSLNAYSFSKLLNDELKNPGSGMSMEGLLEFAAVHNFDAVDLTGYYFPGYPNKPSYAFIHNIKRKAFLLGLDISGTGVRNDFAHPDPQKRAADVQLVKDWIDVAQLLGAPVVRIFSGNMPAGFENKRDSILAYMAESIKECVSYAKKKGILIGVQNHADFLKTADETIQLLKLVNSEWFGVVVDIGSFVTADPYKDVEKIMPYAVNFQFKESLFSATNSVKTDVGRILAIVRKSGYRGYLPIETLPQVRNNQKIAYDPVARVPGFLSEIKAGIKAREQQKIPKE</sequence>
<dbReference type="SUPFAM" id="SSF51658">
    <property type="entry name" value="Xylose isomerase-like"/>
    <property type="match status" value="1"/>
</dbReference>
<dbReference type="PANTHER" id="PTHR12110">
    <property type="entry name" value="HYDROXYPYRUVATE ISOMERASE"/>
    <property type="match status" value="1"/>
</dbReference>
<dbReference type="InterPro" id="IPR036237">
    <property type="entry name" value="Xyl_isomerase-like_sf"/>
</dbReference>
<dbReference type="PANTHER" id="PTHR12110:SF53">
    <property type="entry name" value="BLR5974 PROTEIN"/>
    <property type="match status" value="1"/>
</dbReference>
<accession>W0F491</accession>
<gene>
    <name evidence="3" type="ORF">NIASO_18555</name>
</gene>
<dbReference type="GO" id="GO:0016853">
    <property type="term" value="F:isomerase activity"/>
    <property type="evidence" value="ECO:0007669"/>
    <property type="project" value="UniProtKB-KW"/>
</dbReference>
<evidence type="ECO:0000313" key="4">
    <source>
        <dbReference type="Proteomes" id="UP000003586"/>
    </source>
</evidence>
<reference evidence="3 4" key="1">
    <citation type="submission" date="2013-12" db="EMBL/GenBank/DDBJ databases">
        <authorList>
            <consortium name="DOE Joint Genome Institute"/>
            <person name="Eisen J."/>
            <person name="Huntemann M."/>
            <person name="Han J."/>
            <person name="Chen A."/>
            <person name="Kyrpides N."/>
            <person name="Mavromatis K."/>
            <person name="Markowitz V."/>
            <person name="Palaniappan K."/>
            <person name="Ivanova N."/>
            <person name="Schaumberg A."/>
            <person name="Pati A."/>
            <person name="Liolios K."/>
            <person name="Nordberg H.P."/>
            <person name="Cantor M.N."/>
            <person name="Hua S.X."/>
            <person name="Woyke T."/>
        </authorList>
    </citation>
    <scope>NUCLEOTIDE SEQUENCE [LARGE SCALE GENOMIC DNA]</scope>
    <source>
        <strain evidence="4">DSM 19437</strain>
    </source>
</reference>